<keyword evidence="7" id="KW-0472">Membrane</keyword>
<dbReference type="EMBL" id="JABFUD020000019">
    <property type="protein sequence ID" value="KAI5065207.1"/>
    <property type="molecule type" value="Genomic_DNA"/>
</dbReference>
<gene>
    <name evidence="8" type="ORF">GOP47_0019902</name>
</gene>
<evidence type="ECO:0000256" key="7">
    <source>
        <dbReference type="SAM" id="Phobius"/>
    </source>
</evidence>
<keyword evidence="9" id="KW-1185">Reference proteome</keyword>
<keyword evidence="4" id="KW-0294">Fucose metabolism</keyword>
<dbReference type="PANTHER" id="PTHR31288:SF5">
    <property type="entry name" value="PROTEIN MANNAN SYNTHESIS-RELATED 1"/>
    <property type="match status" value="1"/>
</dbReference>
<feature type="transmembrane region" description="Helical" evidence="7">
    <location>
        <begin position="7"/>
        <end position="26"/>
    </location>
</feature>
<dbReference type="Pfam" id="PF10250">
    <property type="entry name" value="O-FucT"/>
    <property type="match status" value="1"/>
</dbReference>
<proteinExistence type="inferred from homology"/>
<dbReference type="PANTHER" id="PTHR31288">
    <property type="entry name" value="O-FUCOSYLTRANSFERASE FAMILY PROTEIN"/>
    <property type="match status" value="1"/>
</dbReference>
<keyword evidence="5" id="KW-0119">Carbohydrate metabolism</keyword>
<dbReference type="GO" id="GO:0006004">
    <property type="term" value="P:fucose metabolic process"/>
    <property type="evidence" value="ECO:0007669"/>
    <property type="project" value="UniProtKB-KW"/>
</dbReference>
<evidence type="ECO:0000256" key="5">
    <source>
        <dbReference type="ARBA" id="ARBA00023277"/>
    </source>
</evidence>
<dbReference type="AlphaFoldDB" id="A0A9D4UCE6"/>
<keyword evidence="3" id="KW-0808">Transferase</keyword>
<sequence>MQFDAKQAVAGALTVGMFVMLVNMIGNGPLKFSSPEETALMAAGDPEVMSESMGTVVKSSRRDDTPKELWGKQRPFLQPCWNKYITGRQGRTWGYVMVKLSNGPQYHALQVADAVIVARNLGATLLLPMIKEAPKEPNSEFDKIYDVNNFISSLKDVVRVVGRLPEDVRGIEPTIVKVPYKVTSEYIEENVQPVFKQNVIIQLITVFSAASLRAKDTSDEEVQAIRCLVTYGALRFHSQVQKLGERVISRVREGGEASGGRFIAVDLRVDVLKQKGCVQSGNGKSKKCFNGQEVASFLKRLGFSSETAIYLTQSRWDPSLDALKEVFPNVYTKEYSMPFNEEKQILYSGTTQFEKAIDFYVCTHSDVFVPAISGLSYVSIAGGRIALGKTQMFVPTLSEDASKIKVSAALSKFVTKKDHPAYSCFCKSSSAANKE</sequence>
<accession>A0A9D4UCE6</accession>
<keyword evidence="2" id="KW-0328">Glycosyltransferase</keyword>
<evidence type="ECO:0000313" key="8">
    <source>
        <dbReference type="EMBL" id="KAI5065207.1"/>
    </source>
</evidence>
<evidence type="ECO:0000256" key="6">
    <source>
        <dbReference type="ARBA" id="ARBA00030350"/>
    </source>
</evidence>
<evidence type="ECO:0000256" key="4">
    <source>
        <dbReference type="ARBA" id="ARBA00023253"/>
    </source>
</evidence>
<evidence type="ECO:0000256" key="1">
    <source>
        <dbReference type="ARBA" id="ARBA00007737"/>
    </source>
</evidence>
<name>A0A9D4UCE6_ADICA</name>
<dbReference type="Proteomes" id="UP000886520">
    <property type="component" value="Chromosome 19"/>
</dbReference>
<keyword evidence="7" id="KW-0812">Transmembrane</keyword>
<evidence type="ECO:0000256" key="2">
    <source>
        <dbReference type="ARBA" id="ARBA00022676"/>
    </source>
</evidence>
<dbReference type="GO" id="GO:0016757">
    <property type="term" value="F:glycosyltransferase activity"/>
    <property type="evidence" value="ECO:0007669"/>
    <property type="project" value="UniProtKB-KW"/>
</dbReference>
<evidence type="ECO:0000256" key="3">
    <source>
        <dbReference type="ARBA" id="ARBA00022679"/>
    </source>
</evidence>
<organism evidence="8 9">
    <name type="scientific">Adiantum capillus-veneris</name>
    <name type="common">Maidenhair fern</name>
    <dbReference type="NCBI Taxonomy" id="13818"/>
    <lineage>
        <taxon>Eukaryota</taxon>
        <taxon>Viridiplantae</taxon>
        <taxon>Streptophyta</taxon>
        <taxon>Embryophyta</taxon>
        <taxon>Tracheophyta</taxon>
        <taxon>Polypodiopsida</taxon>
        <taxon>Polypodiidae</taxon>
        <taxon>Polypodiales</taxon>
        <taxon>Pteridineae</taxon>
        <taxon>Pteridaceae</taxon>
        <taxon>Vittarioideae</taxon>
        <taxon>Adiantum</taxon>
    </lineage>
</organism>
<dbReference type="InterPro" id="IPR019378">
    <property type="entry name" value="GDP-Fuc_O-FucTrfase"/>
</dbReference>
<dbReference type="InterPro" id="IPR024709">
    <property type="entry name" value="FucosylTrfase_pln"/>
</dbReference>
<evidence type="ECO:0000313" key="9">
    <source>
        <dbReference type="Proteomes" id="UP000886520"/>
    </source>
</evidence>
<protein>
    <recommendedName>
        <fullName evidence="6">O-fucosyltransferase family protein</fullName>
    </recommendedName>
</protein>
<comment type="similarity">
    <text evidence="1">Belongs to the glycosyltransferase GT106 family.</text>
</comment>
<keyword evidence="7" id="KW-1133">Transmembrane helix</keyword>
<dbReference type="PIRSF" id="PIRSF009360">
    <property type="entry name" value="UCP009360"/>
    <property type="match status" value="1"/>
</dbReference>
<reference evidence="8" key="1">
    <citation type="submission" date="2021-01" db="EMBL/GenBank/DDBJ databases">
        <title>Adiantum capillus-veneris genome.</title>
        <authorList>
            <person name="Fang Y."/>
            <person name="Liao Q."/>
        </authorList>
    </citation>
    <scope>NUCLEOTIDE SEQUENCE</scope>
    <source>
        <strain evidence="8">H3</strain>
        <tissue evidence="8">Leaf</tissue>
    </source>
</reference>
<comment type="caution">
    <text evidence="8">The sequence shown here is derived from an EMBL/GenBank/DDBJ whole genome shotgun (WGS) entry which is preliminary data.</text>
</comment>
<dbReference type="Gene3D" id="3.40.50.11350">
    <property type="match status" value="1"/>
</dbReference>
<dbReference type="OrthoDB" id="1899018at2759"/>